<protein>
    <submittedName>
        <fullName evidence="1">Uncharacterized protein</fullName>
    </submittedName>
</protein>
<evidence type="ECO:0000313" key="2">
    <source>
        <dbReference type="Proteomes" id="UP000006692"/>
    </source>
</evidence>
<reference evidence="1 2" key="1">
    <citation type="journal article" date="2011" name="J. Bacteriol.">
        <title>Complete genome sequence of a beneficial plant root-associated bacterium, Pseudomonas brassicacearum.</title>
        <authorList>
            <person name="Ortet P."/>
            <person name="Barakat M."/>
            <person name="Lalaouna D."/>
            <person name="Fochesato S."/>
            <person name="Barbe V."/>
            <person name="Vacherie B."/>
            <person name="Santaella C."/>
            <person name="Heulin T."/>
            <person name="Achouak W."/>
        </authorList>
    </citation>
    <scope>NUCLEOTIDE SEQUENCE [LARGE SCALE GENOMIC DNA]</scope>
    <source>
        <strain evidence="1 2">NFM421</strain>
    </source>
</reference>
<dbReference type="AlphaFoldDB" id="F2K6T9"/>
<accession>F2K6T9</accession>
<evidence type="ECO:0000313" key="1">
    <source>
        <dbReference type="EMBL" id="AEA72016.1"/>
    </source>
</evidence>
<organism evidence="1 2">
    <name type="scientific">Pseudomonas brassicacearum (strain NFM421)</name>
    <dbReference type="NCBI Taxonomy" id="994484"/>
    <lineage>
        <taxon>Bacteria</taxon>
        <taxon>Pseudomonadati</taxon>
        <taxon>Pseudomonadota</taxon>
        <taxon>Gammaproteobacteria</taxon>
        <taxon>Pseudomonadales</taxon>
        <taxon>Pseudomonadaceae</taxon>
        <taxon>Pseudomonas</taxon>
    </lineage>
</organism>
<dbReference type="STRING" id="994484.PSEBR_m1715"/>
<proteinExistence type="predicted"/>
<sequence>MQCSRRNGEFRQDRLTGTCRATWADDALQSQALRLDLSRVCFPGASPPIREKVS</sequence>
<gene>
    <name evidence="1" type="ORF">PSEBR_m1715</name>
</gene>
<dbReference type="EMBL" id="CP002585">
    <property type="protein sequence ID" value="AEA72016.1"/>
    <property type="molecule type" value="Genomic_DNA"/>
</dbReference>
<dbReference type="HOGENOM" id="CLU_3046993_0_0_6"/>
<reference key="2">
    <citation type="submission" date="2011-03" db="EMBL/GenBank/DDBJ databases">
        <title>Complete Genome Sequence of a beneficial plant roots-associated bacterium Pseudomonas brassicacearum.</title>
        <authorList>
            <person name="Ortet P."/>
            <person name="Barakat M."/>
            <person name="Lalaouna D."/>
            <person name="Fochesato S."/>
            <person name="Barbe V."/>
            <person name="Santaella C."/>
            <person name="Heulin T."/>
            <person name="Achouak W."/>
        </authorList>
    </citation>
    <scope>NUCLEOTIDE SEQUENCE</scope>
    <source>
        <strain>NFM421</strain>
    </source>
</reference>
<dbReference type="Proteomes" id="UP000006692">
    <property type="component" value="Chromosome"/>
</dbReference>
<dbReference type="KEGG" id="pba:PSEBR_m1715"/>
<name>F2K6T9_PSEBN</name>